<dbReference type="AlphaFoldDB" id="A0A220MJ74"/>
<sequence length="140" mass="15297">MTHVFSISSAIFLVIVSLLHFYWAFGGKWGTDSVIPTTADHSRQTFSPGKGGTIVVSCLLACAAYLLLTQSGYLSPVIAPSLIQWGCMVCAAVFVLRAVGDFNYIGFFKKVKNTKFARQDTALYSPLCLWLGISFLIALF</sequence>
<dbReference type="EMBL" id="CP018145">
    <property type="protein sequence ID" value="ASJ54902.1"/>
    <property type="molecule type" value="Genomic_DNA"/>
</dbReference>
<evidence type="ECO:0000313" key="3">
    <source>
        <dbReference type="Proteomes" id="UP000197781"/>
    </source>
</evidence>
<feature type="transmembrane region" description="Helical" evidence="1">
    <location>
        <begin position="121"/>
        <end position="139"/>
    </location>
</feature>
<dbReference type="Pfam" id="PF13160">
    <property type="entry name" value="DUF3995"/>
    <property type="match status" value="1"/>
</dbReference>
<feature type="transmembrane region" description="Helical" evidence="1">
    <location>
        <begin position="51"/>
        <end position="70"/>
    </location>
</feature>
<keyword evidence="1" id="KW-1133">Transmembrane helix</keyword>
<reference evidence="2 3" key="1">
    <citation type="submission" date="2016-11" db="EMBL/GenBank/DDBJ databases">
        <authorList>
            <person name="Jaros S."/>
            <person name="Januszkiewicz K."/>
            <person name="Wedrychowicz H."/>
        </authorList>
    </citation>
    <scope>NUCLEOTIDE SEQUENCE [LARGE SCALE GENOMIC DNA]</scope>
    <source>
        <strain evidence="2 3">NF2</strain>
    </source>
</reference>
<keyword evidence="1" id="KW-0472">Membrane</keyword>
<name>A0A220MJ74_9BACL</name>
<dbReference type="Proteomes" id="UP000197781">
    <property type="component" value="Chromosome"/>
</dbReference>
<proteinExistence type="predicted"/>
<keyword evidence="1" id="KW-0812">Transmembrane</keyword>
<feature type="transmembrane region" description="Helical" evidence="1">
    <location>
        <begin position="82"/>
        <end position="100"/>
    </location>
</feature>
<feature type="transmembrane region" description="Helical" evidence="1">
    <location>
        <begin position="6"/>
        <end position="25"/>
    </location>
</feature>
<organism evidence="2 3">
    <name type="scientific">Brevibacillus formosus</name>
    <dbReference type="NCBI Taxonomy" id="54913"/>
    <lineage>
        <taxon>Bacteria</taxon>
        <taxon>Bacillati</taxon>
        <taxon>Bacillota</taxon>
        <taxon>Bacilli</taxon>
        <taxon>Bacillales</taxon>
        <taxon>Paenibacillaceae</taxon>
        <taxon>Brevibacillus</taxon>
    </lineage>
</organism>
<evidence type="ECO:0000313" key="2">
    <source>
        <dbReference type="EMBL" id="ASJ54902.1"/>
    </source>
</evidence>
<accession>A0A220MJ74</accession>
<dbReference type="InterPro" id="IPR025058">
    <property type="entry name" value="DUF3995"/>
</dbReference>
<dbReference type="RefSeq" id="WP_088908609.1">
    <property type="nucleotide sequence ID" value="NZ_CP018145.1"/>
</dbReference>
<gene>
    <name evidence="2" type="ORF">BP422_15810</name>
</gene>
<protein>
    <recommendedName>
        <fullName evidence="4">DUF3995 domain-containing protein</fullName>
    </recommendedName>
</protein>
<evidence type="ECO:0000256" key="1">
    <source>
        <dbReference type="SAM" id="Phobius"/>
    </source>
</evidence>
<evidence type="ECO:0008006" key="4">
    <source>
        <dbReference type="Google" id="ProtNLM"/>
    </source>
</evidence>
<dbReference type="KEGG" id="bfm:BP422_15810"/>